<organism evidence="3 4">
    <name type="scientific">Enhygromyxa salina</name>
    <dbReference type="NCBI Taxonomy" id="215803"/>
    <lineage>
        <taxon>Bacteria</taxon>
        <taxon>Pseudomonadati</taxon>
        <taxon>Myxococcota</taxon>
        <taxon>Polyangia</taxon>
        <taxon>Nannocystales</taxon>
        <taxon>Nannocystaceae</taxon>
        <taxon>Enhygromyxa</taxon>
    </lineage>
</organism>
<dbReference type="PROSITE" id="PS51257">
    <property type="entry name" value="PROKAR_LIPOPROTEIN"/>
    <property type="match status" value="1"/>
</dbReference>
<gene>
    <name evidence="3" type="ORF">ENSA7_24440</name>
</gene>
<name>A0A2S9YS57_9BACT</name>
<protein>
    <recommendedName>
        <fullName evidence="2">Cytochrome P460 domain-containing protein</fullName>
    </recommendedName>
</protein>
<dbReference type="Gene3D" id="3.50.70.20">
    <property type="entry name" value="Cytochrome P460"/>
    <property type="match status" value="1"/>
</dbReference>
<feature type="signal peptide" evidence="1">
    <location>
        <begin position="1"/>
        <end position="21"/>
    </location>
</feature>
<evidence type="ECO:0000313" key="4">
    <source>
        <dbReference type="Proteomes" id="UP000238823"/>
    </source>
</evidence>
<dbReference type="CDD" id="cd20716">
    <property type="entry name" value="cyt_P460_fam"/>
    <property type="match status" value="1"/>
</dbReference>
<sequence length="159" mass="17552">MSMTRLVPAFAVVFALGLVSACPTEEPEVEPDFPADYEASYVEVRDCRGSGDHDLNNIRILADPAALEPYQGRVEPFPVDAVVLKEEYEFGDFDCSGPIKQWTVMRRLPDGSAPDTLDWAWQRVDLERKVLDEDAPRCIGCHTGCGVEPDGYDGTCAIP</sequence>
<evidence type="ECO:0000256" key="1">
    <source>
        <dbReference type="SAM" id="SignalP"/>
    </source>
</evidence>
<comment type="caution">
    <text evidence="3">The sequence shown here is derived from an EMBL/GenBank/DDBJ whole genome shotgun (WGS) entry which is preliminary data.</text>
</comment>
<feature type="domain" description="Cytochrome P460" evidence="2">
    <location>
        <begin position="37"/>
        <end position="143"/>
    </location>
</feature>
<dbReference type="Pfam" id="PF16694">
    <property type="entry name" value="Cytochrome_P460"/>
    <property type="match status" value="1"/>
</dbReference>
<reference evidence="3 4" key="1">
    <citation type="submission" date="2018-03" db="EMBL/GenBank/DDBJ databases">
        <title>Draft Genome Sequences of the Obligatory Marine Myxobacteria Enhygromyxa salina SWB007.</title>
        <authorList>
            <person name="Poehlein A."/>
            <person name="Moghaddam J.A."/>
            <person name="Harms H."/>
            <person name="Alanjari M."/>
            <person name="Koenig G.M."/>
            <person name="Daniel R."/>
            <person name="Schaeberle T.F."/>
        </authorList>
    </citation>
    <scope>NUCLEOTIDE SEQUENCE [LARGE SCALE GENOMIC DNA]</scope>
    <source>
        <strain evidence="3 4">SWB007</strain>
    </source>
</reference>
<accession>A0A2S9YS57</accession>
<dbReference type="EMBL" id="PVNL01000048">
    <property type="protein sequence ID" value="PRQ07879.1"/>
    <property type="molecule type" value="Genomic_DNA"/>
</dbReference>
<feature type="chain" id="PRO_5015702730" description="Cytochrome P460 domain-containing protein" evidence="1">
    <location>
        <begin position="22"/>
        <end position="159"/>
    </location>
</feature>
<dbReference type="InterPro" id="IPR038142">
    <property type="entry name" value="Cytochrome_P460_sp"/>
</dbReference>
<evidence type="ECO:0000313" key="3">
    <source>
        <dbReference type="EMBL" id="PRQ07879.1"/>
    </source>
</evidence>
<dbReference type="InterPro" id="IPR032033">
    <property type="entry name" value="Cytochrome_P460"/>
</dbReference>
<dbReference type="Proteomes" id="UP000238823">
    <property type="component" value="Unassembled WGS sequence"/>
</dbReference>
<dbReference type="OrthoDB" id="5511694at2"/>
<dbReference type="AlphaFoldDB" id="A0A2S9YS57"/>
<keyword evidence="1" id="KW-0732">Signal</keyword>
<proteinExistence type="predicted"/>
<evidence type="ECO:0000259" key="2">
    <source>
        <dbReference type="Pfam" id="PF16694"/>
    </source>
</evidence>